<dbReference type="PANTHER" id="PTHR39267">
    <property type="entry name" value="SURVIVAL MOTOR NEURON-LIKE PROTEIN 1"/>
    <property type="match status" value="1"/>
</dbReference>
<dbReference type="Proteomes" id="UP000734854">
    <property type="component" value="Unassembled WGS sequence"/>
</dbReference>
<accession>A0A8J5L178</accession>
<dbReference type="InterPro" id="IPR049481">
    <property type="entry name" value="SMN_G2-BD"/>
</dbReference>
<keyword evidence="4" id="KW-1185">Reference proteome</keyword>
<dbReference type="AlphaFoldDB" id="A0A8J5L178"/>
<feature type="compositionally biased region" description="Basic and acidic residues" evidence="1">
    <location>
        <begin position="46"/>
        <end position="65"/>
    </location>
</feature>
<evidence type="ECO:0000259" key="2">
    <source>
        <dbReference type="Pfam" id="PF20636"/>
    </source>
</evidence>
<evidence type="ECO:0000313" key="3">
    <source>
        <dbReference type="EMBL" id="KAG6497606.1"/>
    </source>
</evidence>
<feature type="domain" description="Survival Motor Neuron Gemin2-binding" evidence="2">
    <location>
        <begin position="1"/>
        <end position="29"/>
    </location>
</feature>
<gene>
    <name evidence="3" type="ORF">ZIOFF_045510</name>
</gene>
<proteinExistence type="predicted"/>
<sequence length="435" mass="48158">MGKGHELWDDSALIDAFDRSMTTYKKMHKESYPDHSFADESNASESNHDEALHSENSTRKGEHNVDQENLITNVAETCMPYYQDVSTNEVLQSQETLCANICAPELKPHFSETTVASGEASYGNDQRSIEYNDLLNQYYELEEKRQQVLQQLQHAYYWYPQNLAQSGEYQAEKVPPNHASENFPQHPCSWCSRHCVTVPVIPAACASCCASSGHSYSCSQGCPSLAPAQLSDGQGHTQSGLCSIGPSCTVDVLKKISPTDDSPVKIGMMTAEQILSSVKSKISLDSVLCGENVGKDKEKTSGEHEFKASTSSDIEQNSDLVTVFSAWYSAGFHTGRQDSDFPLVLYERGCHRHLVLVRGKDGMRVARGVDLWLCDGGSDDWQPDAQPCGNRGTASTSEDQPHALQQMLLWSRLAMPSLLRVSTYFHPLADDDRLV</sequence>
<dbReference type="PANTHER" id="PTHR39267:SF1">
    <property type="entry name" value="SURVIVAL MOTOR NEURON PROTEIN"/>
    <property type="match status" value="1"/>
</dbReference>
<name>A0A8J5L178_ZINOF</name>
<evidence type="ECO:0000313" key="4">
    <source>
        <dbReference type="Proteomes" id="UP000734854"/>
    </source>
</evidence>
<feature type="region of interest" description="Disordered" evidence="1">
    <location>
        <begin position="33"/>
        <end position="65"/>
    </location>
</feature>
<dbReference type="Pfam" id="PF20636">
    <property type="entry name" value="SMN_G2-BD"/>
    <property type="match status" value="1"/>
</dbReference>
<protein>
    <recommendedName>
        <fullName evidence="2">Survival Motor Neuron Gemin2-binding domain-containing protein</fullName>
    </recommendedName>
</protein>
<dbReference type="InterPro" id="IPR040424">
    <property type="entry name" value="Smn1"/>
</dbReference>
<dbReference type="EMBL" id="JACMSC010000012">
    <property type="protein sequence ID" value="KAG6497606.1"/>
    <property type="molecule type" value="Genomic_DNA"/>
</dbReference>
<reference evidence="3 4" key="1">
    <citation type="submission" date="2020-08" db="EMBL/GenBank/DDBJ databases">
        <title>Plant Genome Project.</title>
        <authorList>
            <person name="Zhang R.-G."/>
        </authorList>
    </citation>
    <scope>NUCLEOTIDE SEQUENCE [LARGE SCALE GENOMIC DNA]</scope>
    <source>
        <tissue evidence="3">Rhizome</tissue>
    </source>
</reference>
<organism evidence="3 4">
    <name type="scientific">Zingiber officinale</name>
    <name type="common">Ginger</name>
    <name type="synonym">Amomum zingiber</name>
    <dbReference type="NCBI Taxonomy" id="94328"/>
    <lineage>
        <taxon>Eukaryota</taxon>
        <taxon>Viridiplantae</taxon>
        <taxon>Streptophyta</taxon>
        <taxon>Embryophyta</taxon>
        <taxon>Tracheophyta</taxon>
        <taxon>Spermatophyta</taxon>
        <taxon>Magnoliopsida</taxon>
        <taxon>Liliopsida</taxon>
        <taxon>Zingiberales</taxon>
        <taxon>Zingiberaceae</taxon>
        <taxon>Zingiber</taxon>
    </lineage>
</organism>
<comment type="caution">
    <text evidence="3">The sequence shown here is derived from an EMBL/GenBank/DDBJ whole genome shotgun (WGS) entry which is preliminary data.</text>
</comment>
<evidence type="ECO:0000256" key="1">
    <source>
        <dbReference type="SAM" id="MobiDB-lite"/>
    </source>
</evidence>
<dbReference type="CDD" id="cd22851">
    <property type="entry name" value="SMN_N"/>
    <property type="match status" value="1"/>
</dbReference>